<reference evidence="1 2" key="1">
    <citation type="submission" date="2019-09" db="EMBL/GenBank/DDBJ databases">
        <title>In-depth cultivation of the pig gut microbiome towards novel bacterial diversity and tailored functional studies.</title>
        <authorList>
            <person name="Wylensek D."/>
            <person name="Hitch T.C.A."/>
            <person name="Clavel T."/>
        </authorList>
    </citation>
    <scope>NUCLEOTIDE SEQUENCE [LARGE SCALE GENOMIC DNA]</scope>
    <source>
        <strain evidence="1 2">WCA3-693-APC-4?</strain>
    </source>
</reference>
<evidence type="ECO:0000313" key="2">
    <source>
        <dbReference type="Proteomes" id="UP000469523"/>
    </source>
</evidence>
<dbReference type="Pfam" id="PF18958">
    <property type="entry name" value="DUF5700"/>
    <property type="match status" value="1"/>
</dbReference>
<dbReference type="EMBL" id="VUNQ01000007">
    <property type="protein sequence ID" value="MSU00800.1"/>
    <property type="molecule type" value="Genomic_DNA"/>
</dbReference>
<dbReference type="InterPro" id="IPR043754">
    <property type="entry name" value="DUF5700"/>
</dbReference>
<gene>
    <name evidence="1" type="ORF">FYJ83_04875</name>
</gene>
<comment type="caution">
    <text evidence="1">The sequence shown here is derived from an EMBL/GenBank/DDBJ whole genome shotgun (WGS) entry which is preliminary data.</text>
</comment>
<evidence type="ECO:0000313" key="1">
    <source>
        <dbReference type="EMBL" id="MSU00800.1"/>
    </source>
</evidence>
<dbReference type="Proteomes" id="UP000469523">
    <property type="component" value="Unassembled WGS sequence"/>
</dbReference>
<organism evidence="1 2">
    <name type="scientific">Tissierella pigra</name>
    <dbReference type="NCBI Taxonomy" id="2607614"/>
    <lineage>
        <taxon>Bacteria</taxon>
        <taxon>Bacillati</taxon>
        <taxon>Bacillota</taxon>
        <taxon>Tissierellia</taxon>
        <taxon>Tissierellales</taxon>
        <taxon>Tissierellaceae</taxon>
        <taxon>Tissierella</taxon>
    </lineage>
</organism>
<keyword evidence="2" id="KW-1185">Reference proteome</keyword>
<dbReference type="AlphaFoldDB" id="A0A6N7XYD7"/>
<protein>
    <recommendedName>
        <fullName evidence="3">DUF2268 domain-containing protein</fullName>
    </recommendedName>
</protein>
<name>A0A6N7XYD7_9FIRM</name>
<evidence type="ECO:0008006" key="3">
    <source>
        <dbReference type="Google" id="ProtNLM"/>
    </source>
</evidence>
<sequence length="310" mass="36861">MKIHMESIKILLDILEENKTDYQKLVKFTKTKEVQGFIQHEKIFNRKISEDIIIKEIIKLKTRTDYKDKYDFYIIKNNINIIRDSLNYIETHQYLIIKQALDRIKNIVPENIKTNSNIYLYIGGIDGGFSIYGKNIFINYIKYFNKTDELIKILSHELFHCRITPFKNKFRIFLFLDTKKYIYEILGKILEEGIASLIQHGTTLEKDDPIGTVTKEKIKNIEEKFQVLNSVLLKLKGGNIDYLQLGEIDIYSIGYYMVSFLYRYYGIEILKPWIFKYDYNICIESYIHKAEKEGLNSGFSKEIEEWILNL</sequence>
<dbReference type="RefSeq" id="WP_154439218.1">
    <property type="nucleotide sequence ID" value="NZ_JAHLPJ010000001.1"/>
</dbReference>
<proteinExistence type="predicted"/>
<accession>A0A6N7XYD7</accession>